<feature type="compositionally biased region" description="Acidic residues" evidence="1">
    <location>
        <begin position="251"/>
        <end position="268"/>
    </location>
</feature>
<evidence type="ECO:0000313" key="2">
    <source>
        <dbReference type="EMBL" id="GMI45644.1"/>
    </source>
</evidence>
<accession>A0A9W7GH22</accession>
<feature type="region of interest" description="Disordered" evidence="1">
    <location>
        <begin position="247"/>
        <end position="268"/>
    </location>
</feature>
<name>A0A9W7GH22_9STRA</name>
<proteinExistence type="predicted"/>
<dbReference type="OrthoDB" id="10532351at2759"/>
<organism evidence="2 3">
    <name type="scientific">Triparma columacea</name>
    <dbReference type="NCBI Taxonomy" id="722753"/>
    <lineage>
        <taxon>Eukaryota</taxon>
        <taxon>Sar</taxon>
        <taxon>Stramenopiles</taxon>
        <taxon>Ochrophyta</taxon>
        <taxon>Bolidophyceae</taxon>
        <taxon>Parmales</taxon>
        <taxon>Triparmaceae</taxon>
        <taxon>Triparma</taxon>
    </lineage>
</organism>
<evidence type="ECO:0000256" key="1">
    <source>
        <dbReference type="SAM" id="MobiDB-lite"/>
    </source>
</evidence>
<protein>
    <submittedName>
        <fullName evidence="2">Uncharacterized protein</fullName>
    </submittedName>
</protein>
<keyword evidence="3" id="KW-1185">Reference proteome</keyword>
<evidence type="ECO:0000313" key="3">
    <source>
        <dbReference type="Proteomes" id="UP001165065"/>
    </source>
</evidence>
<dbReference type="EMBL" id="BRYA01000259">
    <property type="protein sequence ID" value="GMI45644.1"/>
    <property type="molecule type" value="Genomic_DNA"/>
</dbReference>
<dbReference type="AlphaFoldDB" id="A0A9W7GH22"/>
<comment type="caution">
    <text evidence="2">The sequence shown here is derived from an EMBL/GenBank/DDBJ whole genome shotgun (WGS) entry which is preliminary data.</text>
</comment>
<sequence>MITPLSLSAFSSTSKGGRYRVCSTLPVPGYGVRTAVGVTVDLLRGAGLKVFVVDIRGGVRKSKYVEDAKEGGYTNPDVTWGAVQEYWENHGVVGEWLEEEVGKERDDGSNPDYKVPKGMDVSDVFDKCIDEVVKEGGVIVVKGTEGLREGDTKTGFHGDDGEELGWQDLRWVKKLVDDEGRVRDLGCGVLTCDAGWCPDVTERMGRDFNKAWRSTGGEVGYRCEMDDEEFLGWLGRAREGRVGAFGGGDTDGYDLEGGEDEEAEEKEDETIRGVGVEGEMEERGVGNEVDAATMSIMAETGGKWREVWKRVMRVY</sequence>
<gene>
    <name evidence="2" type="ORF">TrCOL_g13797</name>
</gene>
<reference evidence="3" key="1">
    <citation type="journal article" date="2023" name="Commun. Biol.">
        <title>Genome analysis of Parmales, the sister group of diatoms, reveals the evolutionary specialization of diatoms from phago-mixotrophs to photoautotrophs.</title>
        <authorList>
            <person name="Ban H."/>
            <person name="Sato S."/>
            <person name="Yoshikawa S."/>
            <person name="Yamada K."/>
            <person name="Nakamura Y."/>
            <person name="Ichinomiya M."/>
            <person name="Sato N."/>
            <person name="Blanc-Mathieu R."/>
            <person name="Endo H."/>
            <person name="Kuwata A."/>
            <person name="Ogata H."/>
        </authorList>
    </citation>
    <scope>NUCLEOTIDE SEQUENCE [LARGE SCALE GENOMIC DNA]</scope>
</reference>
<dbReference type="Proteomes" id="UP001165065">
    <property type="component" value="Unassembled WGS sequence"/>
</dbReference>